<dbReference type="AlphaFoldDB" id="A0A8K0X2H4"/>
<reference evidence="3" key="1">
    <citation type="journal article" date="2021" name="Nat. Commun.">
        <title>Genetic determinants of endophytism in the Arabidopsis root mycobiome.</title>
        <authorList>
            <person name="Mesny F."/>
            <person name="Miyauchi S."/>
            <person name="Thiergart T."/>
            <person name="Pickel B."/>
            <person name="Atanasova L."/>
            <person name="Karlsson M."/>
            <person name="Huettel B."/>
            <person name="Barry K.W."/>
            <person name="Haridas S."/>
            <person name="Chen C."/>
            <person name="Bauer D."/>
            <person name="Andreopoulos W."/>
            <person name="Pangilinan J."/>
            <person name="LaButti K."/>
            <person name="Riley R."/>
            <person name="Lipzen A."/>
            <person name="Clum A."/>
            <person name="Drula E."/>
            <person name="Henrissat B."/>
            <person name="Kohler A."/>
            <person name="Grigoriev I.V."/>
            <person name="Martin F.M."/>
            <person name="Hacquard S."/>
        </authorList>
    </citation>
    <scope>NUCLEOTIDE SEQUENCE</scope>
    <source>
        <strain evidence="3">MPI-CAGE-AT-0016</strain>
    </source>
</reference>
<evidence type="ECO:0000313" key="4">
    <source>
        <dbReference type="Proteomes" id="UP000813385"/>
    </source>
</evidence>
<dbReference type="Proteomes" id="UP000813385">
    <property type="component" value="Unassembled WGS sequence"/>
</dbReference>
<organism evidence="3 4">
    <name type="scientific">Plectosphaerella cucumerina</name>
    <dbReference type="NCBI Taxonomy" id="40658"/>
    <lineage>
        <taxon>Eukaryota</taxon>
        <taxon>Fungi</taxon>
        <taxon>Dikarya</taxon>
        <taxon>Ascomycota</taxon>
        <taxon>Pezizomycotina</taxon>
        <taxon>Sordariomycetes</taxon>
        <taxon>Hypocreomycetidae</taxon>
        <taxon>Glomerellales</taxon>
        <taxon>Plectosphaerellaceae</taxon>
        <taxon>Plectosphaerella</taxon>
    </lineage>
</organism>
<feature type="signal peptide" evidence="2">
    <location>
        <begin position="1"/>
        <end position="23"/>
    </location>
</feature>
<protein>
    <submittedName>
        <fullName evidence="3">Uncharacterized protein</fullName>
    </submittedName>
</protein>
<accession>A0A8K0X2H4</accession>
<evidence type="ECO:0000313" key="3">
    <source>
        <dbReference type="EMBL" id="KAH7361617.1"/>
    </source>
</evidence>
<keyword evidence="4" id="KW-1185">Reference proteome</keyword>
<feature type="chain" id="PRO_5035424776" evidence="2">
    <location>
        <begin position="24"/>
        <end position="804"/>
    </location>
</feature>
<evidence type="ECO:0000256" key="1">
    <source>
        <dbReference type="SAM" id="MobiDB-lite"/>
    </source>
</evidence>
<feature type="region of interest" description="Disordered" evidence="1">
    <location>
        <begin position="78"/>
        <end position="107"/>
    </location>
</feature>
<keyword evidence="2" id="KW-0732">Signal</keyword>
<proteinExistence type="predicted"/>
<evidence type="ECO:0000256" key="2">
    <source>
        <dbReference type="SAM" id="SignalP"/>
    </source>
</evidence>
<name>A0A8K0X2H4_9PEZI</name>
<dbReference type="EMBL" id="JAGPXD010000003">
    <property type="protein sequence ID" value="KAH7361617.1"/>
    <property type="molecule type" value="Genomic_DNA"/>
</dbReference>
<dbReference type="OrthoDB" id="185373at2759"/>
<gene>
    <name evidence="3" type="ORF">B0T11DRAFT_279251</name>
</gene>
<sequence>MSHAPRGHGFSSLLPLLSSTSSAFRVSSASPVMMLIVASHRAITPSPFLWQACHCPPAARRLSTSSRQLPLIVATTAQPNNAPSQQIHRSSRAHISSSPKGRSADALARLESAAESKMSSPLHGGTRPKNPFLPYDPIFRTKIVELPARDRLWKTWKPWGESLWPDRRAKEPADIVASIVHAVQTHNSAEAFATLRQVTFLSQWQDVRVALSQLPRTTISSLFRLVDPVIAGEDIDYTHNMRVDALLQEFSSVNVSMDEFGIRQVYKQLMAVLERFAELVTLSHGPLLPTEYEVLLRCAGATSDTEAAKRVWRLMQSPSDQAGAAFRTARNYEAFIRAKYLTEDLYAQNDPKRTLFRPRNLRGHSDLTRRTKRRLDRHRIHLALASRYKYGHSPTQPERTISWATSGKLPLGRITKSLLKRGILTDEKLSSAILRAKGRTGQARHVFSTMRREFGFHALTTDDHRDPGLTFKTVETSRLLRECSQGYLESIVTALGTLGYPIIARRFLEFYKAEYKTVIPRSAWSIVLKYTFLAQSVRREWEIFSKPGQVRNQVVKPSDVIDVWNAMTAQGLMKQVPFEERNMYIVALIVERRFDEALSEMRKGFDQYREATDEVQHTLVAALYPAPPQSVHMEFLRSKSSQHAMWVDISQWCQMFLWRYTRHVRTSAALTEDVPKLVAEFSEFTDGAINYRTISGMVRLNDDAARTRHQWRKRHYDSPPIEVLAADTDRPVILDDGEPLVNKHSGKLMYHSKRILVSRHTFGWARQRRRPSWETFGIRSCLRRRHTKARLKLNRGQALKAIQW</sequence>
<comment type="caution">
    <text evidence="3">The sequence shown here is derived from an EMBL/GenBank/DDBJ whole genome shotgun (WGS) entry which is preliminary data.</text>
</comment>